<name>A0A3M7PEP2_BRAPC</name>
<keyword evidence="2" id="KW-1185">Reference proteome</keyword>
<accession>A0A3M7PEP2</accession>
<evidence type="ECO:0000313" key="1">
    <source>
        <dbReference type="EMBL" id="RMZ97478.1"/>
    </source>
</evidence>
<proteinExistence type="predicted"/>
<gene>
    <name evidence="1" type="ORF">BpHYR1_013409</name>
</gene>
<dbReference type="Proteomes" id="UP000276133">
    <property type="component" value="Unassembled WGS sequence"/>
</dbReference>
<protein>
    <submittedName>
        <fullName evidence="1">Uncharacterized protein</fullName>
    </submittedName>
</protein>
<reference evidence="1 2" key="1">
    <citation type="journal article" date="2018" name="Sci. Rep.">
        <title>Genomic signatures of local adaptation to the degree of environmental predictability in rotifers.</title>
        <authorList>
            <person name="Franch-Gras L."/>
            <person name="Hahn C."/>
            <person name="Garcia-Roger E.M."/>
            <person name="Carmona M.J."/>
            <person name="Serra M."/>
            <person name="Gomez A."/>
        </authorList>
    </citation>
    <scope>NUCLEOTIDE SEQUENCE [LARGE SCALE GENOMIC DNA]</scope>
    <source>
        <strain evidence="1">HYR1</strain>
    </source>
</reference>
<comment type="caution">
    <text evidence="1">The sequence shown here is derived from an EMBL/GenBank/DDBJ whole genome shotgun (WGS) entry which is preliminary data.</text>
</comment>
<organism evidence="1 2">
    <name type="scientific">Brachionus plicatilis</name>
    <name type="common">Marine rotifer</name>
    <name type="synonym">Brachionus muelleri</name>
    <dbReference type="NCBI Taxonomy" id="10195"/>
    <lineage>
        <taxon>Eukaryota</taxon>
        <taxon>Metazoa</taxon>
        <taxon>Spiralia</taxon>
        <taxon>Gnathifera</taxon>
        <taxon>Rotifera</taxon>
        <taxon>Eurotatoria</taxon>
        <taxon>Monogononta</taxon>
        <taxon>Pseudotrocha</taxon>
        <taxon>Ploima</taxon>
        <taxon>Brachionidae</taxon>
        <taxon>Brachionus</taxon>
    </lineage>
</organism>
<dbReference type="EMBL" id="REGN01011389">
    <property type="protein sequence ID" value="RMZ97478.1"/>
    <property type="molecule type" value="Genomic_DNA"/>
</dbReference>
<sequence length="81" mass="9610">MCNYHTNQLPNVKASFIITKSQWNKFQSKTRKVISHIVMNYSIPAEACDIHLRNIKRCTKKPSQKLKWYSNHFCFNLNLIP</sequence>
<dbReference type="AlphaFoldDB" id="A0A3M7PEP2"/>
<evidence type="ECO:0000313" key="2">
    <source>
        <dbReference type="Proteomes" id="UP000276133"/>
    </source>
</evidence>